<dbReference type="EMBL" id="VINQ01000005">
    <property type="protein sequence ID" value="KAA0916207.1"/>
    <property type="molecule type" value="Genomic_DNA"/>
</dbReference>
<dbReference type="Proteomes" id="UP000325291">
    <property type="component" value="Unassembled WGS sequence"/>
</dbReference>
<dbReference type="Pfam" id="PF20078">
    <property type="entry name" value="DUF6473"/>
    <property type="match status" value="1"/>
</dbReference>
<evidence type="ECO:0000313" key="3">
    <source>
        <dbReference type="Proteomes" id="UP000325291"/>
    </source>
</evidence>
<reference evidence="2 3" key="1">
    <citation type="submission" date="2019-07" db="EMBL/GenBank/DDBJ databases">
        <title>Aquicoccus porphyridii gen. nov., sp. nov., isolated from a small marine red alga, Porphyridium marinum.</title>
        <authorList>
            <person name="Liu L."/>
        </authorList>
    </citation>
    <scope>NUCLEOTIDE SEQUENCE [LARGE SCALE GENOMIC DNA]</scope>
    <source>
        <strain evidence="2 3">L1 8-17</strain>
    </source>
</reference>
<name>A0A5A9ZFZ9_9RHOB</name>
<dbReference type="InterPro" id="IPR045524">
    <property type="entry name" value="DUF6473"/>
</dbReference>
<keyword evidence="3" id="KW-1185">Reference proteome</keyword>
<comment type="caution">
    <text evidence="2">The sequence shown here is derived from an EMBL/GenBank/DDBJ whole genome shotgun (WGS) entry which is preliminary data.</text>
</comment>
<feature type="domain" description="DUF6473" evidence="1">
    <location>
        <begin position="1"/>
        <end position="273"/>
    </location>
</feature>
<gene>
    <name evidence="2" type="ORF">FLO80_08775</name>
</gene>
<evidence type="ECO:0000259" key="1">
    <source>
        <dbReference type="Pfam" id="PF20078"/>
    </source>
</evidence>
<sequence length="276" mass="30612">MTFENPGVRSLDYQPCNYGDDRLSFRGPKRDLGGDYVAFLGGTETYGKFIARPYPAIVEAETGLTCVNLGLNAAGLDVYLNASPVLDAAARARICVVQLMGAHNLSNRFYAVHPRRNDRFIRASQLMQTIFREVDFTEFHFTRHMLGRLATVAPERFRLIVDEIQQAWVARMGTLLNRLETDIVLLWFAAHAPEDRFDPTGAEQDPFGIERWMIERLRPRAARVVEVVASPAALARGTDGMIYADMDEPVARGMMGPAAHDEAAGAVVDALAGLLK</sequence>
<accession>A0A5A9ZFZ9</accession>
<evidence type="ECO:0000313" key="2">
    <source>
        <dbReference type="EMBL" id="KAA0916207.1"/>
    </source>
</evidence>
<dbReference type="RefSeq" id="WP_111366460.1">
    <property type="nucleotide sequence ID" value="NZ_VINQ01000005.1"/>
</dbReference>
<proteinExistence type="predicted"/>
<dbReference type="AlphaFoldDB" id="A0A5A9ZFZ9"/>
<protein>
    <recommendedName>
        <fullName evidence="1">DUF6473 domain-containing protein</fullName>
    </recommendedName>
</protein>
<organism evidence="2 3">
    <name type="scientific">Aquicoccus porphyridii</name>
    <dbReference type="NCBI Taxonomy" id="1852029"/>
    <lineage>
        <taxon>Bacteria</taxon>
        <taxon>Pseudomonadati</taxon>
        <taxon>Pseudomonadota</taxon>
        <taxon>Alphaproteobacteria</taxon>
        <taxon>Rhodobacterales</taxon>
        <taxon>Paracoccaceae</taxon>
        <taxon>Aquicoccus</taxon>
    </lineage>
</organism>